<dbReference type="PANTHER" id="PTHR42730:SF1">
    <property type="entry name" value="2-OXOGLUTARATE SYNTHASE SUBUNIT KORC"/>
    <property type="match status" value="1"/>
</dbReference>
<name>A0A1E3G0F6_9BACT</name>
<evidence type="ECO:0000313" key="4">
    <source>
        <dbReference type="Proteomes" id="UP000094570"/>
    </source>
</evidence>
<dbReference type="EMBL" id="LWAF01000024">
    <property type="protein sequence ID" value="ODN29702.1"/>
    <property type="molecule type" value="Genomic_DNA"/>
</dbReference>
<dbReference type="OrthoDB" id="9789125at2"/>
<evidence type="ECO:0000313" key="3">
    <source>
        <dbReference type="EMBL" id="ODN29702.1"/>
    </source>
</evidence>
<dbReference type="GO" id="GO:0016903">
    <property type="term" value="F:oxidoreductase activity, acting on the aldehyde or oxo group of donors"/>
    <property type="evidence" value="ECO:0007669"/>
    <property type="project" value="InterPro"/>
</dbReference>
<keyword evidence="1" id="KW-0560">Oxidoreductase</keyword>
<dbReference type="AlphaFoldDB" id="A0A1E3G0F6"/>
<protein>
    <submittedName>
        <fullName evidence="3">Pyruvate oxidoreductase subunit gamma</fullName>
    </submittedName>
</protein>
<evidence type="ECO:0000259" key="2">
    <source>
        <dbReference type="Pfam" id="PF01558"/>
    </source>
</evidence>
<dbReference type="Gene3D" id="3.40.920.10">
    <property type="entry name" value="Pyruvate-ferredoxin oxidoreductase, PFOR, domain III"/>
    <property type="match status" value="1"/>
</dbReference>
<evidence type="ECO:0000256" key="1">
    <source>
        <dbReference type="ARBA" id="ARBA00023002"/>
    </source>
</evidence>
<dbReference type="InterPro" id="IPR002869">
    <property type="entry name" value="Pyrv_flavodox_OxRed_cen"/>
</dbReference>
<comment type="caution">
    <text evidence="3">The sequence shown here is derived from an EMBL/GenBank/DDBJ whole genome shotgun (WGS) entry which is preliminary data.</text>
</comment>
<organism evidence="3 4">
    <name type="scientific">Fervidobacterium thailandense</name>
    <dbReference type="NCBI Taxonomy" id="1008305"/>
    <lineage>
        <taxon>Bacteria</taxon>
        <taxon>Thermotogati</taxon>
        <taxon>Thermotogota</taxon>
        <taxon>Thermotogae</taxon>
        <taxon>Thermotogales</taxon>
        <taxon>Fervidobacteriaceae</taxon>
        <taxon>Fervidobacterium</taxon>
    </lineage>
</organism>
<dbReference type="PANTHER" id="PTHR42730">
    <property type="entry name" value="2-OXOGLUTARATE SYNTHASE SUBUNIT KORC"/>
    <property type="match status" value="1"/>
</dbReference>
<dbReference type="SUPFAM" id="SSF53323">
    <property type="entry name" value="Pyruvate-ferredoxin oxidoreductase, PFOR, domain III"/>
    <property type="match status" value="1"/>
</dbReference>
<dbReference type="STRING" id="1008305.A4H02_09390"/>
<gene>
    <name evidence="3" type="ORF">A4H02_09390</name>
</gene>
<keyword evidence="4" id="KW-1185">Reference proteome</keyword>
<dbReference type="Pfam" id="PF01558">
    <property type="entry name" value="POR"/>
    <property type="match status" value="1"/>
</dbReference>
<reference evidence="4" key="1">
    <citation type="submission" date="2016-04" db="EMBL/GenBank/DDBJ databases">
        <title>The genome sequence project of a novel Fervidobacterium isolate from a hot spring in Thailand.</title>
        <authorList>
            <person name="Gonzalez J.M."/>
            <person name="Cuecas A."/>
            <person name="Kanoksilapatham W."/>
        </authorList>
    </citation>
    <scope>NUCLEOTIDE SEQUENCE [LARGE SCALE GENOMIC DNA]</scope>
    <source>
        <strain evidence="4">FC2004</strain>
    </source>
</reference>
<dbReference type="Proteomes" id="UP000094570">
    <property type="component" value="Unassembled WGS sequence"/>
</dbReference>
<keyword evidence="3" id="KW-0670">Pyruvate</keyword>
<sequence length="200" mass="22542">MEMKRPFSVRIAGIGGQGNLLAGYVLSKAFVLAEKYVIQTQNYSEQVRGGPSYCDVLVSDEPILYPRAVLFDTLIIMHPSMVNHGKLVATNGIIVYDNTYIPDLPKDVKRITKRIIDVPASRLAIEKFNNVMVSNMILLGALVKSTAIVPFEILYDAVREEVSPKYYDLNVEAIKFGATLTDKLYKPRIERKRKRTIGFE</sequence>
<dbReference type="InterPro" id="IPR019752">
    <property type="entry name" value="Pyrv/ketoisovalerate_OxRed_cat"/>
</dbReference>
<accession>A0A1E3G0F6</accession>
<proteinExistence type="predicted"/>
<dbReference type="InterPro" id="IPR052554">
    <property type="entry name" value="2-oxoglutarate_synth_KorC"/>
</dbReference>
<feature type="domain" description="Pyruvate/ketoisovalerate oxidoreductase catalytic" evidence="2">
    <location>
        <begin position="15"/>
        <end position="177"/>
    </location>
</feature>